<evidence type="ECO:0000313" key="3">
    <source>
        <dbReference type="Proteomes" id="UP000224203"/>
    </source>
</evidence>
<name>A0A9X7GVH9_BACCE</name>
<evidence type="ECO:0000256" key="1">
    <source>
        <dbReference type="SAM" id="Phobius"/>
    </source>
</evidence>
<gene>
    <name evidence="2" type="ORF">COC69_15885</name>
</gene>
<evidence type="ECO:0000313" key="2">
    <source>
        <dbReference type="EMBL" id="PGS78290.1"/>
    </source>
</evidence>
<sequence length="129" mass="14318">MSNHHVVNTNVSVPDPLLSETVQDRNVIVNTNVSMPNPSMSESVYGRQEWNGTSVFIWGILIVIFILFFISNRDTPVYGAIPAQVPPSPIHGVQTNVAQDKLYIVNPNTGLLSIVDTKTDQIKTMLPFR</sequence>
<keyword evidence="1" id="KW-1133">Transmembrane helix</keyword>
<feature type="transmembrane region" description="Helical" evidence="1">
    <location>
        <begin position="50"/>
        <end position="70"/>
    </location>
</feature>
<dbReference type="EMBL" id="NULI01000089">
    <property type="protein sequence ID" value="PGS78290.1"/>
    <property type="molecule type" value="Genomic_DNA"/>
</dbReference>
<protein>
    <submittedName>
        <fullName evidence="2">Uncharacterized protein</fullName>
    </submittedName>
</protein>
<proteinExistence type="predicted"/>
<keyword evidence="1" id="KW-0812">Transmembrane</keyword>
<comment type="caution">
    <text evidence="2">The sequence shown here is derived from an EMBL/GenBank/DDBJ whole genome shotgun (WGS) entry which is preliminary data.</text>
</comment>
<dbReference type="Proteomes" id="UP000224203">
    <property type="component" value="Unassembled WGS sequence"/>
</dbReference>
<keyword evidence="1" id="KW-0472">Membrane</keyword>
<dbReference type="RefSeq" id="WP_098782934.1">
    <property type="nucleotide sequence ID" value="NZ_NULI01000089.1"/>
</dbReference>
<reference evidence="2 3" key="1">
    <citation type="submission" date="2017-09" db="EMBL/GenBank/DDBJ databases">
        <title>Large-scale bioinformatics analysis of Bacillus genomes uncovers conserved roles of natural products in bacterial physiology.</title>
        <authorList>
            <consortium name="Agbiome Team Llc"/>
            <person name="Bleich R.M."/>
            <person name="Grubbs K.J."/>
            <person name="Santa Maria K.C."/>
            <person name="Allen S.E."/>
            <person name="Farag S."/>
            <person name="Shank E.A."/>
            <person name="Bowers A."/>
        </authorList>
    </citation>
    <scope>NUCLEOTIDE SEQUENCE [LARGE SCALE GENOMIC DNA]</scope>
    <source>
        <strain evidence="2 3">AFS041711</strain>
    </source>
</reference>
<dbReference type="AlphaFoldDB" id="A0A9X7GVH9"/>
<accession>A0A9X7GVH9</accession>
<organism evidence="2 3">
    <name type="scientific">Bacillus cereus</name>
    <dbReference type="NCBI Taxonomy" id="1396"/>
    <lineage>
        <taxon>Bacteria</taxon>
        <taxon>Bacillati</taxon>
        <taxon>Bacillota</taxon>
        <taxon>Bacilli</taxon>
        <taxon>Bacillales</taxon>
        <taxon>Bacillaceae</taxon>
        <taxon>Bacillus</taxon>
        <taxon>Bacillus cereus group</taxon>
    </lineage>
</organism>